<evidence type="ECO:0000259" key="9">
    <source>
        <dbReference type="Pfam" id="PF00690"/>
    </source>
</evidence>
<dbReference type="PANTHER" id="PTHR45630:SF8">
    <property type="entry name" value="CATION-TRANSPORTING ATPASE"/>
    <property type="match status" value="1"/>
</dbReference>
<dbReference type="GO" id="GO:0046872">
    <property type="term" value="F:metal ion binding"/>
    <property type="evidence" value="ECO:0007669"/>
    <property type="project" value="UniProtKB-UniRule"/>
</dbReference>
<evidence type="ECO:0000256" key="4">
    <source>
        <dbReference type="ARBA" id="ARBA00022741"/>
    </source>
</evidence>
<dbReference type="InterPro" id="IPR023298">
    <property type="entry name" value="ATPase_P-typ_TM_dom_sf"/>
</dbReference>
<evidence type="ECO:0000259" key="10">
    <source>
        <dbReference type="Pfam" id="PF12409"/>
    </source>
</evidence>
<protein>
    <recommendedName>
        <fullName evidence="8">Cation-transporting ATPase</fullName>
        <ecNumber evidence="8">7.2.2.-</ecNumber>
    </recommendedName>
</protein>
<proteinExistence type="inferred from homology"/>
<evidence type="ECO:0000256" key="3">
    <source>
        <dbReference type="ARBA" id="ARBA00022723"/>
    </source>
</evidence>
<dbReference type="EC" id="7.2.2.-" evidence="8"/>
<evidence type="ECO:0000256" key="8">
    <source>
        <dbReference type="RuleBase" id="RU362082"/>
    </source>
</evidence>
<name>A0A914S6K4_PAREQ</name>
<dbReference type="GO" id="GO:0015203">
    <property type="term" value="F:polyamine transmembrane transporter activity"/>
    <property type="evidence" value="ECO:0007669"/>
    <property type="project" value="TreeGrafter"/>
</dbReference>
<feature type="transmembrane region" description="Helical" evidence="8">
    <location>
        <begin position="31"/>
        <end position="51"/>
    </location>
</feature>
<dbReference type="InterPro" id="IPR006544">
    <property type="entry name" value="P-type_TPase_V"/>
</dbReference>
<keyword evidence="5 8" id="KW-0067">ATP-binding</keyword>
<organism evidence="11 12">
    <name type="scientific">Parascaris equorum</name>
    <name type="common">Equine roundworm</name>
    <dbReference type="NCBI Taxonomy" id="6256"/>
    <lineage>
        <taxon>Eukaryota</taxon>
        <taxon>Metazoa</taxon>
        <taxon>Ecdysozoa</taxon>
        <taxon>Nematoda</taxon>
        <taxon>Chromadorea</taxon>
        <taxon>Rhabditida</taxon>
        <taxon>Spirurina</taxon>
        <taxon>Ascaridomorpha</taxon>
        <taxon>Ascaridoidea</taxon>
        <taxon>Ascarididae</taxon>
        <taxon>Parascaris</taxon>
    </lineage>
</organism>
<evidence type="ECO:0000256" key="6">
    <source>
        <dbReference type="ARBA" id="ARBA00022842"/>
    </source>
</evidence>
<keyword evidence="8" id="KW-1133">Transmembrane helix</keyword>
<keyword evidence="6 8" id="KW-0460">Magnesium</keyword>
<dbReference type="GO" id="GO:0005524">
    <property type="term" value="F:ATP binding"/>
    <property type="evidence" value="ECO:0007669"/>
    <property type="project" value="UniProtKB-UniRule"/>
</dbReference>
<keyword evidence="2" id="KW-0597">Phosphoprotein</keyword>
<keyword evidence="8" id="KW-0472">Membrane</keyword>
<sequence length="146" mass="16719">MSSSCEHSAHITVADETLQLWGYRINKFKTALTWLGTVLTLGAFRLLLYWYPKLFVKCTASRCALATADSVLVSFQIAFSRFHELAENGLSDAEVEKRILTYGKNVIEVKLKPILVLLFKEVISPFYIFQIFRLVISSKDFNYNLL</sequence>
<keyword evidence="4 8" id="KW-0547">Nucleotide-binding</keyword>
<evidence type="ECO:0000256" key="2">
    <source>
        <dbReference type="ARBA" id="ARBA00022553"/>
    </source>
</evidence>
<evidence type="ECO:0000256" key="5">
    <source>
        <dbReference type="ARBA" id="ARBA00022840"/>
    </source>
</evidence>
<dbReference type="InterPro" id="IPR004014">
    <property type="entry name" value="ATPase_P-typ_cation-transptr_N"/>
</dbReference>
<dbReference type="InterPro" id="IPR047819">
    <property type="entry name" value="P5A-ATPase_N"/>
</dbReference>
<comment type="caution">
    <text evidence="8">Lacks conserved residue(s) required for the propagation of feature annotation.</text>
</comment>
<keyword evidence="8" id="KW-0812">Transmembrane</keyword>
<dbReference type="SUPFAM" id="SSF81665">
    <property type="entry name" value="Calcium ATPase, transmembrane domain M"/>
    <property type="match status" value="1"/>
</dbReference>
<dbReference type="WBParaSite" id="PEQ_0001397701-mRNA-1">
    <property type="protein sequence ID" value="PEQ_0001397701-mRNA-1"/>
    <property type="gene ID" value="PEQ_0001397701"/>
</dbReference>
<comment type="similarity">
    <text evidence="8">Belongs to the cation transport ATPase (P-type) (TC 3.A.3) family. Type V subfamily.</text>
</comment>
<feature type="domain" description="Cation-transporting P-type ATPase N-terminal" evidence="9">
    <location>
        <begin position="81"/>
        <end position="137"/>
    </location>
</feature>
<feature type="transmembrane region" description="Helical" evidence="8">
    <location>
        <begin position="114"/>
        <end position="136"/>
    </location>
</feature>
<evidence type="ECO:0000256" key="7">
    <source>
        <dbReference type="ARBA" id="ARBA00022967"/>
    </source>
</evidence>
<dbReference type="Pfam" id="PF00690">
    <property type="entry name" value="Cation_ATPase_N"/>
    <property type="match status" value="1"/>
</dbReference>
<keyword evidence="11" id="KW-1185">Reference proteome</keyword>
<keyword evidence="3 8" id="KW-0479">Metal-binding</keyword>
<dbReference type="PANTHER" id="PTHR45630">
    <property type="entry name" value="CATION-TRANSPORTING ATPASE-RELATED"/>
    <property type="match status" value="1"/>
</dbReference>
<accession>A0A914S6K4</accession>
<evidence type="ECO:0000256" key="1">
    <source>
        <dbReference type="ARBA" id="ARBA00004141"/>
    </source>
</evidence>
<comment type="catalytic activity">
    <reaction evidence="8">
        <text>ATP + H2O = ADP + phosphate + H(+)</text>
        <dbReference type="Rhea" id="RHEA:13065"/>
        <dbReference type="ChEBI" id="CHEBI:15377"/>
        <dbReference type="ChEBI" id="CHEBI:15378"/>
        <dbReference type="ChEBI" id="CHEBI:30616"/>
        <dbReference type="ChEBI" id="CHEBI:43474"/>
        <dbReference type="ChEBI" id="CHEBI:456216"/>
    </reaction>
</comment>
<dbReference type="GO" id="GO:0019829">
    <property type="term" value="F:ATPase-coupled monoatomic cation transmembrane transporter activity"/>
    <property type="evidence" value="ECO:0007669"/>
    <property type="project" value="UniProtKB-UniRule"/>
</dbReference>
<dbReference type="GO" id="GO:0016020">
    <property type="term" value="C:membrane"/>
    <property type="evidence" value="ECO:0007669"/>
    <property type="project" value="UniProtKB-SubCell"/>
</dbReference>
<dbReference type="AlphaFoldDB" id="A0A914S6K4"/>
<dbReference type="Proteomes" id="UP000887564">
    <property type="component" value="Unplaced"/>
</dbReference>
<evidence type="ECO:0000313" key="11">
    <source>
        <dbReference type="Proteomes" id="UP000887564"/>
    </source>
</evidence>
<reference evidence="12" key="1">
    <citation type="submission" date="2022-11" db="UniProtKB">
        <authorList>
            <consortium name="WormBaseParasite"/>
        </authorList>
    </citation>
    <scope>IDENTIFICATION</scope>
</reference>
<dbReference type="Pfam" id="PF12409">
    <property type="entry name" value="P5-ATPase"/>
    <property type="match status" value="1"/>
</dbReference>
<dbReference type="GO" id="GO:0140358">
    <property type="term" value="F:P-type transmembrane transporter activity"/>
    <property type="evidence" value="ECO:0007669"/>
    <property type="project" value="InterPro"/>
</dbReference>
<comment type="subcellular location">
    <subcellularLocation>
        <location evidence="1 8">Membrane</location>
        <topology evidence="1 8">Multi-pass membrane protein</topology>
    </subcellularLocation>
</comment>
<keyword evidence="7 8" id="KW-1278">Translocase</keyword>
<evidence type="ECO:0000313" key="12">
    <source>
        <dbReference type="WBParaSite" id="PEQ_0001397701-mRNA-1"/>
    </source>
</evidence>
<dbReference type="GO" id="GO:0006874">
    <property type="term" value="P:intracellular calcium ion homeostasis"/>
    <property type="evidence" value="ECO:0007669"/>
    <property type="project" value="TreeGrafter"/>
</dbReference>
<feature type="domain" description="P5B-type ATPase N-terminal" evidence="10">
    <location>
        <begin position="15"/>
        <end position="80"/>
    </location>
</feature>